<dbReference type="SUPFAM" id="SSF51905">
    <property type="entry name" value="FAD/NAD(P)-binding domain"/>
    <property type="match status" value="1"/>
</dbReference>
<comment type="cofactor">
    <cofactor evidence="1">
        <name>FAD</name>
        <dbReference type="ChEBI" id="CHEBI:57692"/>
    </cofactor>
</comment>
<dbReference type="InterPro" id="IPR006076">
    <property type="entry name" value="FAD-dep_OxRdtase"/>
</dbReference>
<dbReference type="STRING" id="741276.A0A2S5BFA6"/>
<keyword evidence="3" id="KW-0285">Flavoprotein</keyword>
<keyword evidence="4" id="KW-0274">FAD</keyword>
<dbReference type="EMBL" id="PJQD01000015">
    <property type="protein sequence ID" value="POY75447.1"/>
    <property type="molecule type" value="Genomic_DNA"/>
</dbReference>
<comment type="similarity">
    <text evidence="2">Belongs to the MSOX/MTOX family.</text>
</comment>
<organism evidence="7 8">
    <name type="scientific">Rhodotorula taiwanensis</name>
    <dbReference type="NCBI Taxonomy" id="741276"/>
    <lineage>
        <taxon>Eukaryota</taxon>
        <taxon>Fungi</taxon>
        <taxon>Dikarya</taxon>
        <taxon>Basidiomycota</taxon>
        <taxon>Pucciniomycotina</taxon>
        <taxon>Microbotryomycetes</taxon>
        <taxon>Sporidiobolales</taxon>
        <taxon>Sporidiobolaceae</taxon>
        <taxon>Rhodotorula</taxon>
    </lineage>
</organism>
<dbReference type="GO" id="GO:0050031">
    <property type="term" value="F:L-pipecolate oxidase activity"/>
    <property type="evidence" value="ECO:0007669"/>
    <property type="project" value="TreeGrafter"/>
</dbReference>
<evidence type="ECO:0000256" key="1">
    <source>
        <dbReference type="ARBA" id="ARBA00001974"/>
    </source>
</evidence>
<name>A0A2S5BFA6_9BASI</name>
<dbReference type="PANTHER" id="PTHR10961:SF46">
    <property type="entry name" value="PEROXISOMAL SARCOSINE OXIDASE"/>
    <property type="match status" value="1"/>
</dbReference>
<dbReference type="Pfam" id="PF01266">
    <property type="entry name" value="DAO"/>
    <property type="match status" value="1"/>
</dbReference>
<keyword evidence="5" id="KW-0560">Oxidoreductase</keyword>
<evidence type="ECO:0000313" key="7">
    <source>
        <dbReference type="EMBL" id="POY75447.1"/>
    </source>
</evidence>
<evidence type="ECO:0000256" key="5">
    <source>
        <dbReference type="ARBA" id="ARBA00023002"/>
    </source>
</evidence>
<evidence type="ECO:0000256" key="4">
    <source>
        <dbReference type="ARBA" id="ARBA00022827"/>
    </source>
</evidence>
<keyword evidence="8" id="KW-1185">Reference proteome</keyword>
<evidence type="ECO:0000256" key="3">
    <source>
        <dbReference type="ARBA" id="ARBA00022630"/>
    </source>
</evidence>
<protein>
    <recommendedName>
        <fullName evidence="6">FAD dependent oxidoreductase domain-containing protein</fullName>
    </recommendedName>
</protein>
<proteinExistence type="inferred from homology"/>
<feature type="domain" description="FAD dependent oxidoreductase" evidence="6">
    <location>
        <begin position="13"/>
        <end position="411"/>
    </location>
</feature>
<dbReference type="Gene3D" id="3.50.50.60">
    <property type="entry name" value="FAD/NAD(P)-binding domain"/>
    <property type="match status" value="1"/>
</dbReference>
<sequence length="464" mass="50298">MPVERPAVAPPQRVLIVGAGEFGSTTALTLAEGVYKGQAHLITVLERGAEPPAIDAASSDYNKIVRADYADPLYQDLAIQAIEKWRTPRWSGNFYECGVVVATDATDPQAGYVRKSYDLNCASDGATVGKLEAGEGIKRHYAEKVVTGAFEGAIACESTLPEECLSTSQADSGDHGSDKNRVGGWAASRDAVVDANTRARSLGVQYVAGEAETLLFHSASPTTHDVRGVLTTDGRYFEGDVTVLATGSWTPKLLPELKEACLPTGQTVATIQLTPEERERYKDMPVSLFMDTGFYCFPPNAQGIVKLAIHERGWLAPTGPFPSLPRTILTAGYERQEIPDVALEALRRGMARVHPELAKKEIVETRLCWYSDRESGDFLFDWHPNYPSLFVAAGGSGHAFKFMPLVGDWIVSSLHGKLPPHLSALWCYHGDPSRLDKSRGEGPIVRRNLDSGKAVVGSAVLAKL</sequence>
<dbReference type="OrthoDB" id="2219495at2759"/>
<evidence type="ECO:0000256" key="2">
    <source>
        <dbReference type="ARBA" id="ARBA00010989"/>
    </source>
</evidence>
<gene>
    <name evidence="7" type="ORF">BMF94_1519</name>
</gene>
<dbReference type="InterPro" id="IPR045170">
    <property type="entry name" value="MTOX"/>
</dbReference>
<dbReference type="AlphaFoldDB" id="A0A2S5BFA6"/>
<dbReference type="PANTHER" id="PTHR10961">
    <property type="entry name" value="PEROXISOMAL SARCOSINE OXIDASE"/>
    <property type="match status" value="1"/>
</dbReference>
<accession>A0A2S5BFA6</accession>
<dbReference type="GO" id="GO:0008115">
    <property type="term" value="F:sarcosine oxidase activity"/>
    <property type="evidence" value="ECO:0007669"/>
    <property type="project" value="TreeGrafter"/>
</dbReference>
<dbReference type="Proteomes" id="UP000237144">
    <property type="component" value="Unassembled WGS sequence"/>
</dbReference>
<dbReference type="Gene3D" id="3.30.9.10">
    <property type="entry name" value="D-Amino Acid Oxidase, subunit A, domain 2"/>
    <property type="match status" value="1"/>
</dbReference>
<comment type="caution">
    <text evidence="7">The sequence shown here is derived from an EMBL/GenBank/DDBJ whole genome shotgun (WGS) entry which is preliminary data.</text>
</comment>
<evidence type="ECO:0000259" key="6">
    <source>
        <dbReference type="Pfam" id="PF01266"/>
    </source>
</evidence>
<dbReference type="GO" id="GO:0050660">
    <property type="term" value="F:flavin adenine dinucleotide binding"/>
    <property type="evidence" value="ECO:0007669"/>
    <property type="project" value="InterPro"/>
</dbReference>
<dbReference type="InterPro" id="IPR036188">
    <property type="entry name" value="FAD/NAD-bd_sf"/>
</dbReference>
<dbReference type="GO" id="GO:0004657">
    <property type="term" value="F:proline dehydrogenase activity"/>
    <property type="evidence" value="ECO:0007669"/>
    <property type="project" value="TreeGrafter"/>
</dbReference>
<evidence type="ECO:0000313" key="8">
    <source>
        <dbReference type="Proteomes" id="UP000237144"/>
    </source>
</evidence>
<reference evidence="7 8" key="1">
    <citation type="journal article" date="2018" name="Front. Microbiol.">
        <title>Prospects for Fungal Bioremediation of Acidic Radioactive Waste Sites: Characterization and Genome Sequence of Rhodotorula taiwanensis MD1149.</title>
        <authorList>
            <person name="Tkavc R."/>
            <person name="Matrosova V.Y."/>
            <person name="Grichenko O.E."/>
            <person name="Gostincar C."/>
            <person name="Volpe R.P."/>
            <person name="Klimenkova P."/>
            <person name="Gaidamakova E.K."/>
            <person name="Zhou C.E."/>
            <person name="Stewart B.J."/>
            <person name="Lyman M.G."/>
            <person name="Malfatti S.A."/>
            <person name="Rubinfeld B."/>
            <person name="Courtot M."/>
            <person name="Singh J."/>
            <person name="Dalgard C.L."/>
            <person name="Hamilton T."/>
            <person name="Frey K.G."/>
            <person name="Gunde-Cimerman N."/>
            <person name="Dugan L."/>
            <person name="Daly M.J."/>
        </authorList>
    </citation>
    <scope>NUCLEOTIDE SEQUENCE [LARGE SCALE GENOMIC DNA]</scope>
    <source>
        <strain evidence="7 8">MD1149</strain>
    </source>
</reference>